<accession>A0ABP9QFA8</accession>
<dbReference type="PANTHER" id="PTHR30535:SF34">
    <property type="entry name" value="MOLYBDATE-BINDING PROTEIN MOLA"/>
    <property type="match status" value="1"/>
</dbReference>
<proteinExistence type="predicted"/>
<protein>
    <submittedName>
        <fullName evidence="3">Iron-siderophore ABC transporter substrate-binding protein YiuA</fullName>
    </submittedName>
</protein>
<dbReference type="InterPro" id="IPR050902">
    <property type="entry name" value="ABC_Transporter_SBP"/>
</dbReference>
<dbReference type="SUPFAM" id="SSF53807">
    <property type="entry name" value="Helical backbone' metal receptor"/>
    <property type="match status" value="1"/>
</dbReference>
<feature type="chain" id="PRO_5047518794" evidence="1">
    <location>
        <begin position="19"/>
        <end position="366"/>
    </location>
</feature>
<organism evidence="3 4">
    <name type="scientific">Viridibacterium curvum</name>
    <dbReference type="NCBI Taxonomy" id="1101404"/>
    <lineage>
        <taxon>Bacteria</taxon>
        <taxon>Pseudomonadati</taxon>
        <taxon>Pseudomonadota</taxon>
        <taxon>Betaproteobacteria</taxon>
        <taxon>Rhodocyclales</taxon>
        <taxon>Rhodocyclaceae</taxon>
        <taxon>Viridibacterium</taxon>
    </lineage>
</organism>
<dbReference type="Proteomes" id="UP001500547">
    <property type="component" value="Unassembled WGS sequence"/>
</dbReference>
<dbReference type="EMBL" id="BAABLD010000005">
    <property type="protein sequence ID" value="GAA5160991.1"/>
    <property type="molecule type" value="Genomic_DNA"/>
</dbReference>
<evidence type="ECO:0000313" key="3">
    <source>
        <dbReference type="EMBL" id="GAA5160991.1"/>
    </source>
</evidence>
<evidence type="ECO:0000256" key="1">
    <source>
        <dbReference type="SAM" id="SignalP"/>
    </source>
</evidence>
<reference evidence="4" key="1">
    <citation type="journal article" date="2019" name="Int. J. Syst. Evol. Microbiol.">
        <title>The Global Catalogue of Microorganisms (GCM) 10K type strain sequencing project: providing services to taxonomists for standard genome sequencing and annotation.</title>
        <authorList>
            <consortium name="The Broad Institute Genomics Platform"/>
            <consortium name="The Broad Institute Genome Sequencing Center for Infectious Disease"/>
            <person name="Wu L."/>
            <person name="Ma J."/>
        </authorList>
    </citation>
    <scope>NUCLEOTIDE SEQUENCE [LARGE SCALE GENOMIC DNA]</scope>
    <source>
        <strain evidence="4">JCM 18715</strain>
    </source>
</reference>
<gene>
    <name evidence="3" type="primary">yiuA</name>
    <name evidence="3" type="ORF">GCM10025770_09490</name>
</gene>
<sequence>MKLLLTTLLCLLSLAASARTVTDLAGRSVTLPDKIGRVVLGEGRFMVALAILEGADLPSRIVGSMDEFSRLDPDGYAQYLKRFPELAQIPRVGQASADSFSLEKTLSLKPQLAIFGLGGHGPSPKDETLLKGLQAAGVPVVFIDFRNDPLVNTPRSMRLLGQVLGREREAEAYLRFYESELARVTDGLRGLPRTRVFLESRVGLREECCETMVRGMMGRFIDAAGGENVARELVPGEVGQVSAEYLLTHQPDVYIATAIGNRTTVQSGPQRIQMGAGISAADAQASLARRLQGMPVAALTAVKAGRAHAVWHHFYDSPLNVVAVQAFAKWLHPERFATLDPNATLRTLYERFQPIPLNGVYWSSAR</sequence>
<evidence type="ECO:0000313" key="4">
    <source>
        <dbReference type="Proteomes" id="UP001500547"/>
    </source>
</evidence>
<dbReference type="PANTHER" id="PTHR30535">
    <property type="entry name" value="VITAMIN B12-BINDING PROTEIN"/>
    <property type="match status" value="1"/>
</dbReference>
<dbReference type="PROSITE" id="PS50983">
    <property type="entry name" value="FE_B12_PBP"/>
    <property type="match status" value="1"/>
</dbReference>
<dbReference type="Pfam" id="PF01497">
    <property type="entry name" value="Peripla_BP_2"/>
    <property type="match status" value="1"/>
</dbReference>
<evidence type="ECO:0000259" key="2">
    <source>
        <dbReference type="PROSITE" id="PS50983"/>
    </source>
</evidence>
<comment type="caution">
    <text evidence="3">The sequence shown here is derived from an EMBL/GenBank/DDBJ whole genome shotgun (WGS) entry which is preliminary data.</text>
</comment>
<dbReference type="RefSeq" id="WP_345531720.1">
    <property type="nucleotide sequence ID" value="NZ_BAABLD010000005.1"/>
</dbReference>
<name>A0ABP9QFA8_9RHOO</name>
<feature type="signal peptide" evidence="1">
    <location>
        <begin position="1"/>
        <end position="18"/>
    </location>
</feature>
<dbReference type="Gene3D" id="3.40.50.1980">
    <property type="entry name" value="Nitrogenase molybdenum iron protein domain"/>
    <property type="match status" value="2"/>
</dbReference>
<keyword evidence="1" id="KW-0732">Signal</keyword>
<keyword evidence="4" id="KW-1185">Reference proteome</keyword>
<dbReference type="InterPro" id="IPR002491">
    <property type="entry name" value="ABC_transptr_periplasmic_BD"/>
</dbReference>
<feature type="domain" description="Fe/B12 periplasmic-binding" evidence="2">
    <location>
        <begin position="37"/>
        <end position="339"/>
    </location>
</feature>